<dbReference type="Proteomes" id="UP001596317">
    <property type="component" value="Unassembled WGS sequence"/>
</dbReference>
<keyword evidence="2" id="KW-1185">Reference proteome</keyword>
<sequence length="76" mass="8520">MPDQPPRVYVTVSHVETGEVVRRLGPYESAAAARRALPAFTGQAMSWERGKDTWRTEKYPLSYQVPADEPDNLDAS</sequence>
<evidence type="ECO:0000313" key="2">
    <source>
        <dbReference type="Proteomes" id="UP001596317"/>
    </source>
</evidence>
<comment type="caution">
    <text evidence="1">The sequence shown here is derived from an EMBL/GenBank/DDBJ whole genome shotgun (WGS) entry which is preliminary data.</text>
</comment>
<dbReference type="EMBL" id="JBHSWB010000002">
    <property type="protein sequence ID" value="MFC6663021.1"/>
    <property type="molecule type" value="Genomic_DNA"/>
</dbReference>
<evidence type="ECO:0000313" key="1">
    <source>
        <dbReference type="EMBL" id="MFC6663021.1"/>
    </source>
</evidence>
<dbReference type="RefSeq" id="WP_224612568.1">
    <property type="nucleotide sequence ID" value="NZ_JAIQXV010000029.1"/>
</dbReference>
<organism evidence="1 2">
    <name type="scientific">Deinococcus multiflagellatus</name>
    <dbReference type="NCBI Taxonomy" id="1656887"/>
    <lineage>
        <taxon>Bacteria</taxon>
        <taxon>Thermotogati</taxon>
        <taxon>Deinococcota</taxon>
        <taxon>Deinococci</taxon>
        <taxon>Deinococcales</taxon>
        <taxon>Deinococcaceae</taxon>
        <taxon>Deinococcus</taxon>
    </lineage>
</organism>
<gene>
    <name evidence="1" type="ORF">ACFP90_23535</name>
</gene>
<name>A0ABW1ZRP5_9DEIO</name>
<protein>
    <submittedName>
        <fullName evidence="1">Uncharacterized protein</fullName>
    </submittedName>
</protein>
<accession>A0ABW1ZRP5</accession>
<reference evidence="2" key="1">
    <citation type="journal article" date="2019" name="Int. J. Syst. Evol. Microbiol.">
        <title>The Global Catalogue of Microorganisms (GCM) 10K type strain sequencing project: providing services to taxonomists for standard genome sequencing and annotation.</title>
        <authorList>
            <consortium name="The Broad Institute Genomics Platform"/>
            <consortium name="The Broad Institute Genome Sequencing Center for Infectious Disease"/>
            <person name="Wu L."/>
            <person name="Ma J."/>
        </authorList>
    </citation>
    <scope>NUCLEOTIDE SEQUENCE [LARGE SCALE GENOMIC DNA]</scope>
    <source>
        <strain evidence="2">CCUG 63830</strain>
    </source>
</reference>
<proteinExistence type="predicted"/>